<keyword evidence="12 16" id="KW-0675">Receptor</keyword>
<name>A0ABD1CXZ2_CULPP</name>
<protein>
    <recommendedName>
        <fullName evidence="16">Tyrosine-protein kinase receptor</fullName>
        <ecNumber evidence="16">2.7.10.1</ecNumber>
    </recommendedName>
</protein>
<keyword evidence="5" id="KW-0677">Repeat</keyword>
<dbReference type="PROSITE" id="PS00109">
    <property type="entry name" value="PROTEIN_KINASE_TYR"/>
    <property type="match status" value="1"/>
</dbReference>
<dbReference type="SMART" id="SM00135">
    <property type="entry name" value="LY"/>
    <property type="match status" value="3"/>
</dbReference>
<dbReference type="FunFam" id="2.60.40.10:FF:002685">
    <property type="entry name" value="Tyrosine-protein kinase receptor"/>
    <property type="match status" value="1"/>
</dbReference>
<dbReference type="GO" id="GO:0005524">
    <property type="term" value="F:ATP binding"/>
    <property type="evidence" value="ECO:0007669"/>
    <property type="project" value="UniProtKB-UniRule"/>
</dbReference>
<dbReference type="CDD" id="cd05044">
    <property type="entry name" value="PTKc_c-ros"/>
    <property type="match status" value="1"/>
</dbReference>
<dbReference type="GO" id="GO:0030154">
    <property type="term" value="P:cell differentiation"/>
    <property type="evidence" value="ECO:0007669"/>
    <property type="project" value="UniProtKB-ARBA"/>
</dbReference>
<evidence type="ECO:0000256" key="5">
    <source>
        <dbReference type="ARBA" id="ARBA00022737"/>
    </source>
</evidence>
<dbReference type="GO" id="GO:0007399">
    <property type="term" value="P:nervous system development"/>
    <property type="evidence" value="ECO:0007669"/>
    <property type="project" value="UniProtKB-ARBA"/>
</dbReference>
<dbReference type="EMBL" id="JBEHCU010009106">
    <property type="protein sequence ID" value="KAL1380484.1"/>
    <property type="molecule type" value="Genomic_DNA"/>
</dbReference>
<evidence type="ECO:0000256" key="17">
    <source>
        <dbReference type="SAM" id="MobiDB-lite"/>
    </source>
</evidence>
<dbReference type="PROSITE" id="PS50011">
    <property type="entry name" value="PROTEIN_KINASE_DOM"/>
    <property type="match status" value="1"/>
</dbReference>
<dbReference type="InterPro" id="IPR017441">
    <property type="entry name" value="Protein_kinase_ATP_BS"/>
</dbReference>
<keyword evidence="3" id="KW-0808">Transferase</keyword>
<feature type="domain" description="Fibronectin type-III" evidence="20">
    <location>
        <begin position="96"/>
        <end position="205"/>
    </location>
</feature>
<dbReference type="GO" id="GO:0004714">
    <property type="term" value="F:transmembrane receptor protein tyrosine kinase activity"/>
    <property type="evidence" value="ECO:0007669"/>
    <property type="project" value="UniProtKB-EC"/>
</dbReference>
<sequence length="2530" mass="286095">MVRKLNQLDWVTTIVKRLAVELDALREETELICLLGQLICAVGCKLWELALESSCQNVCNKTDQDLLEPKELYCVMGCNDALNRYFRWLKSMIGTPPAPALVADSLTATSLSLEWEVPKWLVQFSHYKNHSPQSYLVQWRYEEVAGDWKFCRNQSMGDNSTIRVDNLQPYTKYRFRVALLLSPHHDEVLISEQSVIILTLAHGPPMSEPKIVRAVAVDYSRISISWEPGPFPNGPVLSYVLQIKDIDPSGYSALKDIPESNSSRYYIYEKLTPGRNYSVSVKMRNPEGEGPPSTTYVQTPPQPLDLDEDIQPTLILGAERSVLSQGSDLLSDPPTDFYRSPHHKIRGTAIHIRKNLIFVSDEAGNIVKAPLLKGAEKNRTVILTPEAGHNFKPTLLSVDWLNDHLYILGQVTVNGLWQISRCDFNGDRMTVAIAGLQRQPIHFEVDPYNGYLFWVIRTFYADAGLFRLDLGDISNGVKHEITPIQLINHHNLGAFAVEHTRFRVLVADQDSNTVLAISLDGKTIENIRNNTQSPRFKQVKAITYANELFYWTNGKEVIAEDLHKKQNLYYHNAYPFALPITYFTICANLSSAQPIPVPVNPPRNVQALLTNKKIKIFWNVPHLLGIKGKGAWQEWMYKLELVEETTGKVVAYPDITGTTFTSMDVELLKPGQEYVIKAAAYTPAGRGPWGTEFRVRTLKDSHERHLLWSGSEGIMRSDVIGDGVETLISRTELEDGVVTDIAWFESILYVVSNSSLVFYNQSESGIGKVRELESVECVTVDWIGRRLYYYNPSQQMIMRSSLHGDQHEPIHNVKNVREIKFDALRGYIYYTSEFSLEAFRLNGKDKHSYYMENDRFTGKVVIGLTLDMDNERVYWIVRSISNSELFSAHMAGTGSGKISSMVTVLSDQSPRGSLTHFSDRLLWLQHDEVVVGDLQGKNLAHIKSQKLSGARAFTIIDPAHHIYPEDVQNINVLPMKVNDSSIRIQGTWKKFSIVWDPVANVNYGKVFYKLTIKVKSRTEIHELSKTSFAFNSAGANFVPAHTEINVTISAFTYWRSSIFSSARLYSPSGKPSPPLRPRVFVKHFQNPIQNSHSIDATFRWSPPKNSNGPIIGYKVHCSYEEDDTVKHVLQGELINGTERIVPNLVHNVSYSFRVQALTSAREGDLTAAQVVNTAEDHPIPQALIVTSEHVFLYDFDSQQSTNVVGTSTPINFIVRLDREGKLFWVDENNELFQFYGSSKTKLHTISGPVQSLTIDWIQRVLYWSQLESVGSAIYAFDLNRSDKEAVHLERIVYRAGNMSNLVVSPMDRKLFWTERVPEDVIFVHSFEENKTEEFFDDSFEECPNRTAGITVHPVLTLQTSVDEEARLFWAETGAFRSIGLNSKTCMNFEFEYNPEMHSVAKDGDHFYWLEKDTAFVRMDNGGSIDSEKFDEIRTLLPLRLQYYPERRCLIPLQKEQDYQVKLLQRTEDSLTLLLPKAEVHQNCTIEPSAIRYQIFYEEYRPVQTNETEDCELRNCSLVSSYDRSTTIRGLKPFTKYQFQVKLVNYYQEQIGLTQDLLESPRLGSPTVFSTAAGAPSTPENVSAVAISPTEAVVHWSPPKVKNSDRVWYEIHWQTENIHDGLKNRQQQTFVDFDETLNHLSMNLTRLQPSKAYTIWIRAYSSNTTFSESYQVNIVTFPEPEEIMLQSISSTELSVKWRPHVNISTYKLQYSAMGSKVWETVFETGVNVSSPEDDIFQVTGLQPKTQYRFIVLLFYPNRQDPYMWPSDTKFIYETEADRPSAPGRPIVTQIRQEFYRVIWEAAKDNGAPIQEYALEALVRSPRNTNRVERSAVTAAGSAELEDYGEDDMNNTIPTRVDVSSTDSEEYETFDEHWEQVYNGTEVYWFIPENRPLHKHTFRVRAKNSCGWGPYSGESEPISAPLISGQASSFLIIGVIAASSILLLIFVLICVCACRARAEKEKNKFIDATNTTRIPDVELANLRELPRRGNFIHSNNILYSSGPLTDSEIALLPQIRRDQITMTRFLGCGAFGEVYEGIVKGFGAEAETSVAIKTLRKGATEQEKAEFLQEAHLMSNFKHKHILKLIGICLEFDSLLIVMELMQGGDLLSYLRSNRPTPGVPSSLTLLDLISMCVDVATGCRYLEETHFVHRDLACRNCLVSSPDPKDRVVKIGDFGLARDIYKNDYYRKDGEGLLPVRWMSPESLVDGVYTSQSDIWAFGVLLWEIMTLGQQPYPARNNVEVLHYVRGGGRLGRPQDCPEELYQLMLKCWSYSPEDRPTFRYLLEVLKSLKERTSDSIQITSQFPCKVQNGAIFNRSYLLSDINHNPFMADIKFGSSGSGGAFIITPPTSSSGSGATVMTTTIPKYLELVYDDNHSSNSKCSTGEDVPLTTGLTVALPNCQQPMCETTDNGYEIPIHDIILRQQQSPAGSFKGRTFSSSSTVSNVSTLPVSAAGTSGTHHHQPPRIDDCSSLEALLPMNSILTVRLPDEEESLPAQAPSPSVDSGAENNSISGKEQSQQQVSLPAEECKTVM</sequence>
<keyword evidence="22" id="KW-1185">Reference proteome</keyword>
<dbReference type="InterPro" id="IPR003961">
    <property type="entry name" value="FN3_dom"/>
</dbReference>
<dbReference type="PANTHER" id="PTHR24416">
    <property type="entry name" value="TYROSINE-PROTEIN KINASE RECEPTOR"/>
    <property type="match status" value="1"/>
</dbReference>
<organism evidence="21 22">
    <name type="scientific">Culex pipiens pipiens</name>
    <name type="common">Northern house mosquito</name>
    <dbReference type="NCBI Taxonomy" id="38569"/>
    <lineage>
        <taxon>Eukaryota</taxon>
        <taxon>Metazoa</taxon>
        <taxon>Ecdysozoa</taxon>
        <taxon>Arthropoda</taxon>
        <taxon>Hexapoda</taxon>
        <taxon>Insecta</taxon>
        <taxon>Pterygota</taxon>
        <taxon>Neoptera</taxon>
        <taxon>Endopterygota</taxon>
        <taxon>Diptera</taxon>
        <taxon>Nematocera</taxon>
        <taxon>Culicoidea</taxon>
        <taxon>Culicidae</taxon>
        <taxon>Culicinae</taxon>
        <taxon>Culicini</taxon>
        <taxon>Culex</taxon>
        <taxon>Culex</taxon>
    </lineage>
</organism>
<keyword evidence="6 15" id="KW-0547">Nucleotide-binding</keyword>
<gene>
    <name evidence="21" type="ORF">pipiens_014160</name>
</gene>
<keyword evidence="11" id="KW-0829">Tyrosine-protein kinase</keyword>
<dbReference type="EC" id="2.7.10.1" evidence="16"/>
<dbReference type="InterPro" id="IPR002011">
    <property type="entry name" value="Tyr_kinase_rcpt_2_CS"/>
</dbReference>
<evidence type="ECO:0000256" key="12">
    <source>
        <dbReference type="ARBA" id="ARBA00023170"/>
    </source>
</evidence>
<dbReference type="Gene3D" id="3.30.200.20">
    <property type="entry name" value="Phosphorylase Kinase, domain 1"/>
    <property type="match status" value="1"/>
</dbReference>
<dbReference type="InterPro" id="IPR000719">
    <property type="entry name" value="Prot_kinase_dom"/>
</dbReference>
<accession>A0ABD1CXZ2</accession>
<keyword evidence="8 15" id="KW-0067">ATP-binding</keyword>
<dbReference type="SMART" id="SM00060">
    <property type="entry name" value="FN3"/>
    <property type="match status" value="8"/>
</dbReference>
<feature type="region of interest" description="Disordered" evidence="17">
    <location>
        <begin position="2488"/>
        <end position="2530"/>
    </location>
</feature>
<dbReference type="InterPro" id="IPR036116">
    <property type="entry name" value="FN3_sf"/>
</dbReference>
<evidence type="ECO:0000256" key="10">
    <source>
        <dbReference type="ARBA" id="ARBA00023136"/>
    </source>
</evidence>
<comment type="similarity">
    <text evidence="16">Belongs to the protein kinase superfamily. Tyr protein kinase family. Insulin receptor subfamily.</text>
</comment>
<keyword evidence="13" id="KW-0325">Glycoprotein</keyword>
<evidence type="ECO:0000259" key="20">
    <source>
        <dbReference type="PROSITE" id="PS50853"/>
    </source>
</evidence>
<dbReference type="FunFam" id="1.10.510.10:FF:000341">
    <property type="entry name" value="Tyrosine-protein kinase receptor"/>
    <property type="match status" value="1"/>
</dbReference>
<evidence type="ECO:0000256" key="11">
    <source>
        <dbReference type="ARBA" id="ARBA00023137"/>
    </source>
</evidence>
<evidence type="ECO:0000256" key="4">
    <source>
        <dbReference type="ARBA" id="ARBA00022692"/>
    </source>
</evidence>
<keyword evidence="7" id="KW-0418">Kinase</keyword>
<dbReference type="Gene3D" id="2.60.40.10">
    <property type="entry name" value="Immunoglobulins"/>
    <property type="match status" value="8"/>
</dbReference>
<dbReference type="SUPFAM" id="SSF63825">
    <property type="entry name" value="YWTD domain"/>
    <property type="match status" value="3"/>
</dbReference>
<dbReference type="InterPro" id="IPR011042">
    <property type="entry name" value="6-blade_b-propeller_TolB-like"/>
</dbReference>
<dbReference type="InterPro" id="IPR000033">
    <property type="entry name" value="LDLR_classB_rpt"/>
</dbReference>
<dbReference type="Pfam" id="PF07714">
    <property type="entry name" value="PK_Tyr_Ser-Thr"/>
    <property type="match status" value="1"/>
</dbReference>
<comment type="catalytic activity">
    <reaction evidence="14 16">
        <text>L-tyrosyl-[protein] + ATP = O-phospho-L-tyrosyl-[protein] + ADP + H(+)</text>
        <dbReference type="Rhea" id="RHEA:10596"/>
        <dbReference type="Rhea" id="RHEA-COMP:10136"/>
        <dbReference type="Rhea" id="RHEA-COMP:20101"/>
        <dbReference type="ChEBI" id="CHEBI:15378"/>
        <dbReference type="ChEBI" id="CHEBI:30616"/>
        <dbReference type="ChEBI" id="CHEBI:46858"/>
        <dbReference type="ChEBI" id="CHEBI:61978"/>
        <dbReference type="ChEBI" id="CHEBI:456216"/>
        <dbReference type="EC" id="2.7.10.1"/>
    </reaction>
</comment>
<keyword evidence="10 18" id="KW-0472">Membrane</keyword>
<dbReference type="Pfam" id="PF00041">
    <property type="entry name" value="fn3"/>
    <property type="match status" value="4"/>
</dbReference>
<feature type="compositionally biased region" description="Polar residues" evidence="17">
    <location>
        <begin position="2496"/>
        <end position="2520"/>
    </location>
</feature>
<evidence type="ECO:0000256" key="8">
    <source>
        <dbReference type="ARBA" id="ARBA00022840"/>
    </source>
</evidence>
<dbReference type="PROSITE" id="PS00107">
    <property type="entry name" value="PROTEIN_KINASE_ATP"/>
    <property type="match status" value="1"/>
</dbReference>
<feature type="domain" description="Fibronectin type-III" evidence="20">
    <location>
        <begin position="1080"/>
        <end position="1176"/>
    </location>
</feature>
<dbReference type="InterPro" id="IPR001245">
    <property type="entry name" value="Ser-Thr/Tyr_kinase_cat_dom"/>
</dbReference>
<keyword evidence="4 16" id="KW-0812">Transmembrane</keyword>
<evidence type="ECO:0000256" key="2">
    <source>
        <dbReference type="ARBA" id="ARBA00022553"/>
    </source>
</evidence>
<feature type="domain" description="Fibronectin type-III" evidence="20">
    <location>
        <begin position="601"/>
        <end position="700"/>
    </location>
</feature>
<feature type="transmembrane region" description="Helical" evidence="18">
    <location>
        <begin position="2080"/>
        <end position="2100"/>
    </location>
</feature>
<evidence type="ECO:0000256" key="7">
    <source>
        <dbReference type="ARBA" id="ARBA00022777"/>
    </source>
</evidence>
<dbReference type="GO" id="GO:0016020">
    <property type="term" value="C:membrane"/>
    <property type="evidence" value="ECO:0007669"/>
    <property type="project" value="UniProtKB-SubCell"/>
</dbReference>
<dbReference type="InterPro" id="IPR013783">
    <property type="entry name" value="Ig-like_fold"/>
</dbReference>
<evidence type="ECO:0000256" key="9">
    <source>
        <dbReference type="ARBA" id="ARBA00022989"/>
    </source>
</evidence>
<dbReference type="FunFam" id="2.120.10.30:FF:000112">
    <property type="entry name" value="Tyrosine-protein kinase receptor"/>
    <property type="match status" value="1"/>
</dbReference>
<dbReference type="PROSITE" id="PS50853">
    <property type="entry name" value="FN3"/>
    <property type="match status" value="5"/>
</dbReference>
<evidence type="ECO:0000256" key="6">
    <source>
        <dbReference type="ARBA" id="ARBA00022741"/>
    </source>
</evidence>
<feature type="domain" description="Fibronectin type-III" evidence="20">
    <location>
        <begin position="208"/>
        <end position="303"/>
    </location>
</feature>
<evidence type="ECO:0000259" key="19">
    <source>
        <dbReference type="PROSITE" id="PS50011"/>
    </source>
</evidence>
<dbReference type="SMART" id="SM00219">
    <property type="entry name" value="TyrKc"/>
    <property type="match status" value="1"/>
</dbReference>
<dbReference type="SUPFAM" id="SSF49265">
    <property type="entry name" value="Fibronectin type III"/>
    <property type="match status" value="5"/>
</dbReference>
<evidence type="ECO:0000256" key="13">
    <source>
        <dbReference type="ARBA" id="ARBA00023180"/>
    </source>
</evidence>
<dbReference type="PROSITE" id="PS00239">
    <property type="entry name" value="RECEPTOR_TYR_KIN_II"/>
    <property type="match status" value="1"/>
</dbReference>
<keyword evidence="9 18" id="KW-1133">Transmembrane helix</keyword>
<dbReference type="CDD" id="cd00063">
    <property type="entry name" value="FN3"/>
    <property type="match status" value="7"/>
</dbReference>
<evidence type="ECO:0000256" key="18">
    <source>
        <dbReference type="SAM" id="Phobius"/>
    </source>
</evidence>
<feature type="transmembrane region" description="Helical" evidence="18">
    <location>
        <begin position="1928"/>
        <end position="1952"/>
    </location>
</feature>
<dbReference type="SUPFAM" id="SSF56112">
    <property type="entry name" value="Protein kinase-like (PK-like)"/>
    <property type="match status" value="1"/>
</dbReference>
<evidence type="ECO:0000313" key="22">
    <source>
        <dbReference type="Proteomes" id="UP001562425"/>
    </source>
</evidence>
<evidence type="ECO:0000256" key="15">
    <source>
        <dbReference type="PROSITE-ProRule" id="PRU10141"/>
    </source>
</evidence>
<keyword evidence="2 16" id="KW-0597">Phosphoprotein</keyword>
<dbReference type="InterPro" id="IPR020635">
    <property type="entry name" value="Tyr_kinase_cat_dom"/>
</dbReference>
<evidence type="ECO:0000313" key="21">
    <source>
        <dbReference type="EMBL" id="KAL1380484.1"/>
    </source>
</evidence>
<evidence type="ECO:0000256" key="1">
    <source>
        <dbReference type="ARBA" id="ARBA00004167"/>
    </source>
</evidence>
<proteinExistence type="inferred from homology"/>
<evidence type="ECO:0000256" key="3">
    <source>
        <dbReference type="ARBA" id="ARBA00022679"/>
    </source>
</evidence>
<dbReference type="FunFam" id="2.60.40.10:FF:002700">
    <property type="entry name" value="Tyrosine-protein kinase receptor"/>
    <property type="match status" value="1"/>
</dbReference>
<dbReference type="Gene3D" id="1.10.510.10">
    <property type="entry name" value="Transferase(Phosphotransferase) domain 1"/>
    <property type="match status" value="1"/>
</dbReference>
<dbReference type="InterPro" id="IPR011009">
    <property type="entry name" value="Kinase-like_dom_sf"/>
</dbReference>
<evidence type="ECO:0000256" key="14">
    <source>
        <dbReference type="ARBA" id="ARBA00051243"/>
    </source>
</evidence>
<comment type="subcellular location">
    <subcellularLocation>
        <location evidence="1">Membrane</location>
        <topology evidence="1">Single-pass membrane protein</topology>
    </subcellularLocation>
</comment>
<dbReference type="PANTHER" id="PTHR24416:SF527">
    <property type="entry name" value="PROTO-ONCOGENE TYROSINE-PROTEIN KINASE ROS"/>
    <property type="match status" value="1"/>
</dbReference>
<reference evidence="21 22" key="1">
    <citation type="submission" date="2024-05" db="EMBL/GenBank/DDBJ databases">
        <title>Culex pipiens pipiens assembly and annotation.</title>
        <authorList>
            <person name="Alout H."/>
            <person name="Durand T."/>
        </authorList>
    </citation>
    <scope>NUCLEOTIDE SEQUENCE [LARGE SCALE GENOMIC DNA]</scope>
    <source>
        <strain evidence="21">HA-2024</strain>
        <tissue evidence="21">Whole body</tissue>
    </source>
</reference>
<comment type="caution">
    <text evidence="21">The sequence shown here is derived from an EMBL/GenBank/DDBJ whole genome shotgun (WGS) entry which is preliminary data.</text>
</comment>
<dbReference type="Gene3D" id="2.120.10.30">
    <property type="entry name" value="TolB, C-terminal domain"/>
    <property type="match status" value="3"/>
</dbReference>
<dbReference type="Proteomes" id="UP001562425">
    <property type="component" value="Unassembled WGS sequence"/>
</dbReference>
<dbReference type="InterPro" id="IPR008266">
    <property type="entry name" value="Tyr_kinase_AS"/>
</dbReference>
<feature type="domain" description="Fibronectin type-III" evidence="20">
    <location>
        <begin position="1577"/>
        <end position="1679"/>
    </location>
</feature>
<dbReference type="PRINTS" id="PR00109">
    <property type="entry name" value="TYRKINASE"/>
</dbReference>
<evidence type="ECO:0000256" key="16">
    <source>
        <dbReference type="RuleBase" id="RU000312"/>
    </source>
</evidence>
<dbReference type="InterPro" id="IPR050122">
    <property type="entry name" value="RTK"/>
</dbReference>
<feature type="binding site" evidence="15">
    <location>
        <position position="2051"/>
    </location>
    <ligand>
        <name>ATP</name>
        <dbReference type="ChEBI" id="CHEBI:30616"/>
    </ligand>
</feature>
<feature type="domain" description="Protein kinase" evidence="19">
    <location>
        <begin position="2018"/>
        <end position="2288"/>
    </location>
</feature>